<feature type="chain" id="PRO_5011534070" description="beta-glucosidase" evidence="8">
    <location>
        <begin position="31"/>
        <end position="756"/>
    </location>
</feature>
<dbReference type="InterPro" id="IPR026891">
    <property type="entry name" value="Fn3-like"/>
</dbReference>
<evidence type="ECO:0000256" key="3">
    <source>
        <dbReference type="ARBA" id="ARBA00012744"/>
    </source>
</evidence>
<dbReference type="GO" id="GO:0009251">
    <property type="term" value="P:glucan catabolic process"/>
    <property type="evidence" value="ECO:0007669"/>
    <property type="project" value="TreeGrafter"/>
</dbReference>
<dbReference type="InterPro" id="IPR006311">
    <property type="entry name" value="TAT_signal"/>
</dbReference>
<dbReference type="SUPFAM" id="SSF51445">
    <property type="entry name" value="(Trans)glycosidases"/>
    <property type="match status" value="1"/>
</dbReference>
<evidence type="ECO:0000256" key="4">
    <source>
        <dbReference type="ARBA" id="ARBA00022729"/>
    </source>
</evidence>
<reference evidence="11" key="1">
    <citation type="submission" date="2016-10" db="EMBL/GenBank/DDBJ databases">
        <authorList>
            <person name="Varghese N."/>
            <person name="Submissions S."/>
        </authorList>
    </citation>
    <scope>NUCLEOTIDE SEQUENCE [LARGE SCALE GENOMIC DNA]</scope>
    <source>
        <strain evidence="11">CGMCC 1.3431</strain>
    </source>
</reference>
<dbReference type="InterPro" id="IPR036962">
    <property type="entry name" value="Glyco_hydro_3_N_sf"/>
</dbReference>
<organism evidence="10 11">
    <name type="scientific">Asticcacaulis taihuensis</name>
    <dbReference type="NCBI Taxonomy" id="260084"/>
    <lineage>
        <taxon>Bacteria</taxon>
        <taxon>Pseudomonadati</taxon>
        <taxon>Pseudomonadota</taxon>
        <taxon>Alphaproteobacteria</taxon>
        <taxon>Caulobacterales</taxon>
        <taxon>Caulobacteraceae</taxon>
        <taxon>Asticcacaulis</taxon>
    </lineage>
</organism>
<dbReference type="SMART" id="SM01217">
    <property type="entry name" value="Fn3_like"/>
    <property type="match status" value="1"/>
</dbReference>
<dbReference type="Gene3D" id="3.20.20.300">
    <property type="entry name" value="Glycoside hydrolase, family 3, N-terminal domain"/>
    <property type="match status" value="1"/>
</dbReference>
<dbReference type="Pfam" id="PF00933">
    <property type="entry name" value="Glyco_hydro_3"/>
    <property type="match status" value="1"/>
</dbReference>
<gene>
    <name evidence="10" type="ORF">SAMN02927928_2236</name>
</gene>
<dbReference type="Gene3D" id="2.60.40.10">
    <property type="entry name" value="Immunoglobulins"/>
    <property type="match status" value="1"/>
</dbReference>
<evidence type="ECO:0000313" key="10">
    <source>
        <dbReference type="EMBL" id="SCW61605.1"/>
    </source>
</evidence>
<evidence type="ECO:0000256" key="1">
    <source>
        <dbReference type="ARBA" id="ARBA00000448"/>
    </source>
</evidence>
<keyword evidence="5 7" id="KW-0378">Hydrolase</keyword>
<evidence type="ECO:0000259" key="9">
    <source>
        <dbReference type="SMART" id="SM01217"/>
    </source>
</evidence>
<evidence type="ECO:0000256" key="5">
    <source>
        <dbReference type="ARBA" id="ARBA00022801"/>
    </source>
</evidence>
<dbReference type="RefSeq" id="WP_090647759.1">
    <property type="nucleotide sequence ID" value="NZ_CBCRYE010000001.1"/>
</dbReference>
<dbReference type="InterPro" id="IPR051915">
    <property type="entry name" value="Cellulose_Degrad_GH3"/>
</dbReference>
<dbReference type="FunFam" id="3.20.20.300:FF:000005">
    <property type="entry name" value="Periplasmic beta-glucosidase"/>
    <property type="match status" value="1"/>
</dbReference>
<dbReference type="InterPro" id="IPR036881">
    <property type="entry name" value="Glyco_hydro_3_C_sf"/>
</dbReference>
<dbReference type="GO" id="GO:0008422">
    <property type="term" value="F:beta-glucosidase activity"/>
    <property type="evidence" value="ECO:0007669"/>
    <property type="project" value="UniProtKB-EC"/>
</dbReference>
<feature type="signal peptide" evidence="8">
    <location>
        <begin position="1"/>
        <end position="30"/>
    </location>
</feature>
<dbReference type="SUPFAM" id="SSF52279">
    <property type="entry name" value="Beta-D-glucan exohydrolase, C-terminal domain"/>
    <property type="match status" value="1"/>
</dbReference>
<protein>
    <recommendedName>
        <fullName evidence="3">beta-glucosidase</fullName>
        <ecNumber evidence="3">3.2.1.21</ecNumber>
    </recommendedName>
</protein>
<dbReference type="InterPro" id="IPR001764">
    <property type="entry name" value="Glyco_hydro_3_N"/>
</dbReference>
<dbReference type="OrthoDB" id="9781691at2"/>
<sequence length="756" mass="80389">MTAFTPSRRFFLKGAAATAALVPVAAPGFARVTPAADPFIEKLIKSMSLEEKAGQLSIYGDTTRFDGPPINPTSEQAQGKEKVKADIAAGKITGLFNGIGVAGGRELQQVAIERSPHKIPLIFAGDIIHGVKTTFPIPLGESASWDTDLAMRTARAAALEATAKGLHWTFAPMVDVARDQRWGRVAEGAGEDTYLGIQLAKARVKGFQGDSLKAETSVVACPKHFAAYGAVQGGMEYNTADIPETTLREVHLPPFKAAFDAGALTTMSSFNDIAGVPSTGNHYLLTDILRGEWGFKGLVVSDYTSEEELILHGFAADGADATAKAINAGCDMGMQSGLYMKYLPDLVRSGKVKLAVLDEAVRRVLYVKKALGLFENPYRSLDLTREQTDIRRPETVALAREAGRKSCVLLKNEGNLLPLPKSGKKIALIGPFGNDKANCPGPWAVFPDVESCVTWEAGFRAVIGDALTVVKGSDVEAPIEGGIDAAVKAAKAADIVVLAIGEAANMSGEAQSRVDISIPAPQLALAEAVAATGKPVVVLLKHGRALALTGAVKEAPAILATWFLGSEEGNAIADIVFGDYAPQGRLPVSFPQASGQEPFYYNHRITGRPQISDDKNFKARYREVTNEALYPFGHGLSYSTVSYGTTAVNAPTLAMNGQIKVTAIISNTGSRKVHEVVQLYIHDKVASMTQPIRALKGFQHFDLEPGQNTTVEFTLTAADLAFVHPNLRASAEAGRFDVWIAPSSTGGTPASFDLIA</sequence>
<evidence type="ECO:0000256" key="2">
    <source>
        <dbReference type="ARBA" id="ARBA00005336"/>
    </source>
</evidence>
<dbReference type="EMBL" id="FMTS01000003">
    <property type="protein sequence ID" value="SCW61605.1"/>
    <property type="molecule type" value="Genomic_DNA"/>
</dbReference>
<comment type="catalytic activity">
    <reaction evidence="1">
        <text>Hydrolysis of terminal, non-reducing beta-D-glucosyl residues with release of beta-D-glucose.</text>
        <dbReference type="EC" id="3.2.1.21"/>
    </reaction>
</comment>
<dbReference type="Pfam" id="PF01915">
    <property type="entry name" value="Glyco_hydro_3_C"/>
    <property type="match status" value="1"/>
</dbReference>
<keyword evidence="6 7" id="KW-0326">Glycosidase</keyword>
<name>A0A1G4RYS1_9CAUL</name>
<dbReference type="AlphaFoldDB" id="A0A1G4RYS1"/>
<evidence type="ECO:0000256" key="7">
    <source>
        <dbReference type="RuleBase" id="RU361161"/>
    </source>
</evidence>
<evidence type="ECO:0000313" key="11">
    <source>
        <dbReference type="Proteomes" id="UP000199150"/>
    </source>
</evidence>
<dbReference type="PANTHER" id="PTHR30620:SF16">
    <property type="entry name" value="LYSOSOMAL BETA GLUCOSIDASE"/>
    <property type="match status" value="1"/>
</dbReference>
<dbReference type="EC" id="3.2.1.21" evidence="3"/>
<dbReference type="PROSITE" id="PS00775">
    <property type="entry name" value="GLYCOSYL_HYDROL_F3"/>
    <property type="match status" value="1"/>
</dbReference>
<keyword evidence="4 8" id="KW-0732">Signal</keyword>
<dbReference type="InterPro" id="IPR017853">
    <property type="entry name" value="GH"/>
</dbReference>
<dbReference type="Gene3D" id="3.40.50.1700">
    <property type="entry name" value="Glycoside hydrolase family 3 C-terminal domain"/>
    <property type="match status" value="1"/>
</dbReference>
<dbReference type="Proteomes" id="UP000199150">
    <property type="component" value="Unassembled WGS sequence"/>
</dbReference>
<evidence type="ECO:0000256" key="6">
    <source>
        <dbReference type="ARBA" id="ARBA00023295"/>
    </source>
</evidence>
<accession>A0A1G4RYS1</accession>
<dbReference type="InterPro" id="IPR013783">
    <property type="entry name" value="Ig-like_fold"/>
</dbReference>
<dbReference type="InterPro" id="IPR002772">
    <property type="entry name" value="Glyco_hydro_3_C"/>
</dbReference>
<evidence type="ECO:0000256" key="8">
    <source>
        <dbReference type="SAM" id="SignalP"/>
    </source>
</evidence>
<dbReference type="PANTHER" id="PTHR30620">
    <property type="entry name" value="PERIPLASMIC BETA-GLUCOSIDASE-RELATED"/>
    <property type="match status" value="1"/>
</dbReference>
<dbReference type="PROSITE" id="PS51318">
    <property type="entry name" value="TAT"/>
    <property type="match status" value="1"/>
</dbReference>
<feature type="domain" description="Fibronectin type III-like" evidence="9">
    <location>
        <begin position="675"/>
        <end position="744"/>
    </location>
</feature>
<dbReference type="PRINTS" id="PR00133">
    <property type="entry name" value="GLHYDRLASE3"/>
</dbReference>
<dbReference type="Pfam" id="PF14310">
    <property type="entry name" value="Fn3-like"/>
    <property type="match status" value="1"/>
</dbReference>
<keyword evidence="11" id="KW-1185">Reference proteome</keyword>
<dbReference type="STRING" id="260084.SAMN02927928_2236"/>
<comment type="similarity">
    <text evidence="2 7">Belongs to the glycosyl hydrolase 3 family.</text>
</comment>
<dbReference type="InterPro" id="IPR019800">
    <property type="entry name" value="Glyco_hydro_3_AS"/>
</dbReference>
<proteinExistence type="inferred from homology"/>